<dbReference type="InterPro" id="IPR006448">
    <property type="entry name" value="Phage_term_ssu_P27"/>
</dbReference>
<name>A0A1B1A6H0_9RHOB</name>
<dbReference type="GeneID" id="28251259"/>
<dbReference type="EMBL" id="CP015231">
    <property type="protein sequence ID" value="ANP42174.1"/>
    <property type="molecule type" value="Genomic_DNA"/>
</dbReference>
<dbReference type="RefSeq" id="WP_005613706.1">
    <property type="nucleotide sequence ID" value="NZ_CP015231.1"/>
</dbReference>
<dbReference type="KEGG" id="rmb:K529_015450"/>
<geneLocation type="plasmid" evidence="2 3">
    <name>unnamed1</name>
</geneLocation>
<evidence type="ECO:0008006" key="4">
    <source>
        <dbReference type="Google" id="ProtNLM"/>
    </source>
</evidence>
<protein>
    <recommendedName>
        <fullName evidence="4">Terminase</fullName>
    </recommendedName>
</protein>
<reference evidence="2 3" key="1">
    <citation type="journal article" date="2016" name="ISME J.">
        <title>Global occurrence and heterogeneity of the Roseobacter-clade species Ruegeria mobilis.</title>
        <authorList>
            <person name="Sonnenschein E."/>
            <person name="Gram L."/>
        </authorList>
    </citation>
    <scope>NUCLEOTIDE SEQUENCE [LARGE SCALE GENOMIC DNA]</scope>
    <source>
        <strain evidence="2 3">F1926</strain>
        <plasmid evidence="2 3">unnamed1</plasmid>
    </source>
</reference>
<dbReference type="AlphaFoldDB" id="A0A1B1A6H0"/>
<sequence>MAGVKGRSGGSNRKSLAEHERDGTFRNDKHGSLLVKPDQLTWLEMPTILDHTQPVTKEIIFKTISAYLYKYGQSAAEDELMLSLLVDQVQIYRDAKEIYETEGATATIGRKLASTIISDTGREISRYLAEFHLTKNTRAPIPIEGESEEVDLVADFLKGNE</sequence>
<evidence type="ECO:0000256" key="1">
    <source>
        <dbReference type="SAM" id="MobiDB-lite"/>
    </source>
</evidence>
<organism evidence="2 3">
    <name type="scientific">Tritonibacter mobilis F1926</name>
    <dbReference type="NCBI Taxonomy" id="1265309"/>
    <lineage>
        <taxon>Bacteria</taxon>
        <taxon>Pseudomonadati</taxon>
        <taxon>Pseudomonadota</taxon>
        <taxon>Alphaproteobacteria</taxon>
        <taxon>Rhodobacterales</taxon>
        <taxon>Paracoccaceae</taxon>
        <taxon>Tritonibacter</taxon>
    </lineage>
</organism>
<keyword evidence="2" id="KW-0614">Plasmid</keyword>
<gene>
    <name evidence="2" type="ORF">K529_015450</name>
</gene>
<evidence type="ECO:0000313" key="3">
    <source>
        <dbReference type="Proteomes" id="UP000013243"/>
    </source>
</evidence>
<dbReference type="OrthoDB" id="9923532at2"/>
<proteinExistence type="predicted"/>
<feature type="region of interest" description="Disordered" evidence="1">
    <location>
        <begin position="1"/>
        <end position="30"/>
    </location>
</feature>
<feature type="compositionally biased region" description="Basic and acidic residues" evidence="1">
    <location>
        <begin position="15"/>
        <end position="30"/>
    </location>
</feature>
<evidence type="ECO:0000313" key="2">
    <source>
        <dbReference type="EMBL" id="ANP42174.1"/>
    </source>
</evidence>
<dbReference type="Pfam" id="PF05119">
    <property type="entry name" value="Terminase_4"/>
    <property type="match status" value="1"/>
</dbReference>
<accession>A0A1B1A6H0</accession>
<dbReference type="Proteomes" id="UP000013243">
    <property type="component" value="Plasmid unnamed1"/>
</dbReference>